<dbReference type="Pfam" id="PF00691">
    <property type="entry name" value="OmpA"/>
    <property type="match status" value="1"/>
</dbReference>
<dbReference type="InterPro" id="IPR036737">
    <property type="entry name" value="OmpA-like_sf"/>
</dbReference>
<comment type="caution">
    <text evidence="5">The sequence shown here is derived from an EMBL/GenBank/DDBJ whole genome shotgun (WGS) entry which is preliminary data.</text>
</comment>
<evidence type="ECO:0000313" key="5">
    <source>
        <dbReference type="EMBL" id="NMY12227.1"/>
    </source>
</evidence>
<keyword evidence="1 3" id="KW-0472">Membrane</keyword>
<feature type="coiled-coil region" evidence="2">
    <location>
        <begin position="41"/>
        <end position="68"/>
    </location>
</feature>
<feature type="transmembrane region" description="Helical" evidence="3">
    <location>
        <begin position="14"/>
        <end position="31"/>
    </location>
</feature>
<accession>A0A7Y1AAJ7</accession>
<dbReference type="GO" id="GO:0016020">
    <property type="term" value="C:membrane"/>
    <property type="evidence" value="ECO:0007669"/>
    <property type="project" value="UniProtKB-UniRule"/>
</dbReference>
<name>A0A7Y1AAJ7_PSEVE</name>
<evidence type="ECO:0000313" key="6">
    <source>
        <dbReference type="Proteomes" id="UP000537729"/>
    </source>
</evidence>
<keyword evidence="2" id="KW-0175">Coiled coil</keyword>
<dbReference type="Proteomes" id="UP000537729">
    <property type="component" value="Unassembled WGS sequence"/>
</dbReference>
<reference evidence="5 6" key="1">
    <citation type="journal article" date="2020" name="Front. Microbiol.">
        <title>Genetic Organization of the aprX-lipA2 Operon Affects the Proteolytic Potential of Pseudomonas Species in Milk.</title>
        <authorList>
            <person name="Maier C."/>
            <person name="Huptas C."/>
            <person name="von Neubeck M."/>
            <person name="Scherer S."/>
            <person name="Wenning M."/>
            <person name="Lucking G."/>
        </authorList>
    </citation>
    <scope>NUCLEOTIDE SEQUENCE [LARGE SCALE GENOMIC DNA]</scope>
    <source>
        <strain evidence="5 6">DSM 16272</strain>
    </source>
</reference>
<dbReference type="InterPro" id="IPR006665">
    <property type="entry name" value="OmpA-like"/>
</dbReference>
<keyword evidence="3" id="KW-1133">Transmembrane helix</keyword>
<dbReference type="PROSITE" id="PS51123">
    <property type="entry name" value="OMPA_2"/>
    <property type="match status" value="1"/>
</dbReference>
<dbReference type="SUPFAM" id="SSF103088">
    <property type="entry name" value="OmpA-like"/>
    <property type="match status" value="1"/>
</dbReference>
<organism evidence="5 6">
    <name type="scientific">Pseudomonas veronii</name>
    <dbReference type="NCBI Taxonomy" id="76761"/>
    <lineage>
        <taxon>Bacteria</taxon>
        <taxon>Pseudomonadati</taxon>
        <taxon>Pseudomonadota</taxon>
        <taxon>Gammaproteobacteria</taxon>
        <taxon>Pseudomonadales</taxon>
        <taxon>Pseudomonadaceae</taxon>
        <taxon>Pseudomonas</taxon>
    </lineage>
</organism>
<sequence>MKDKPNEWVSISDLMAGVMAVVMLLLVVSVLQNQFAELKRQEEKNKNLVTYQERLSGLLQEMQKALADQGDAGLVSFDLAGGKITLGDKMFARGSACVTDEAHRELKLLSPKIAAFIDTSSQSQILVEGHTDNIQVSRPVTDFAKYCTVYDDNITLSAARAREARKLLIEMLGDQQAKRVIVAGYGDSQPLPNIDPSDERNRRVEVQFVKKPEKQNSI</sequence>
<proteinExistence type="predicted"/>
<evidence type="ECO:0000256" key="1">
    <source>
        <dbReference type="PROSITE-ProRule" id="PRU00473"/>
    </source>
</evidence>
<feature type="domain" description="OmpA-like" evidence="4">
    <location>
        <begin position="80"/>
        <end position="212"/>
    </location>
</feature>
<gene>
    <name evidence="5" type="ORF">HBO38_28030</name>
</gene>
<evidence type="ECO:0000256" key="2">
    <source>
        <dbReference type="SAM" id="Coils"/>
    </source>
</evidence>
<protein>
    <submittedName>
        <fullName evidence="5">OmpA family protein</fullName>
    </submittedName>
</protein>
<dbReference type="AlphaFoldDB" id="A0A7Y1AAJ7"/>
<dbReference type="InterPro" id="IPR050330">
    <property type="entry name" value="Bact_OuterMem_StrucFunc"/>
</dbReference>
<dbReference type="PANTHER" id="PTHR30329">
    <property type="entry name" value="STATOR ELEMENT OF FLAGELLAR MOTOR COMPLEX"/>
    <property type="match status" value="1"/>
</dbReference>
<evidence type="ECO:0000259" key="4">
    <source>
        <dbReference type="PROSITE" id="PS51123"/>
    </source>
</evidence>
<dbReference type="RefSeq" id="WP_169885770.1">
    <property type="nucleotide sequence ID" value="NZ_JAAQWG010000054.1"/>
</dbReference>
<dbReference type="Gene3D" id="3.30.1330.60">
    <property type="entry name" value="OmpA-like domain"/>
    <property type="match status" value="1"/>
</dbReference>
<dbReference type="CDD" id="cd07185">
    <property type="entry name" value="OmpA_C-like"/>
    <property type="match status" value="1"/>
</dbReference>
<keyword evidence="3" id="KW-0812">Transmembrane</keyword>
<dbReference type="PANTHER" id="PTHR30329:SF21">
    <property type="entry name" value="LIPOPROTEIN YIAD-RELATED"/>
    <property type="match status" value="1"/>
</dbReference>
<dbReference type="EMBL" id="JAAQWG010000054">
    <property type="protein sequence ID" value="NMY12227.1"/>
    <property type="molecule type" value="Genomic_DNA"/>
</dbReference>
<evidence type="ECO:0000256" key="3">
    <source>
        <dbReference type="SAM" id="Phobius"/>
    </source>
</evidence>